<reference evidence="1 2" key="1">
    <citation type="submission" date="2017-03" db="EMBL/GenBank/DDBJ databases">
        <title>Genomes of endolithic fungi from Antarctica.</title>
        <authorList>
            <person name="Coleine C."/>
            <person name="Masonjones S."/>
            <person name="Stajich J.E."/>
        </authorList>
    </citation>
    <scope>NUCLEOTIDE SEQUENCE [LARGE SCALE GENOMIC DNA]</scope>
    <source>
        <strain evidence="1 2">CCFEE 5184</strain>
    </source>
</reference>
<evidence type="ECO:0000313" key="1">
    <source>
        <dbReference type="EMBL" id="TKA59810.1"/>
    </source>
</evidence>
<dbReference type="OrthoDB" id="190846at2759"/>
<evidence type="ECO:0000313" key="2">
    <source>
        <dbReference type="Proteomes" id="UP000309340"/>
    </source>
</evidence>
<proteinExistence type="predicted"/>
<keyword evidence="2" id="KW-1185">Reference proteome</keyword>
<comment type="caution">
    <text evidence="1">The sequence shown here is derived from an EMBL/GenBank/DDBJ whole genome shotgun (WGS) entry which is preliminary data.</text>
</comment>
<dbReference type="AlphaFoldDB" id="A0A4U0WAZ3"/>
<gene>
    <name evidence="1" type="ORF">B0A55_11059</name>
</gene>
<dbReference type="InterPro" id="IPR003386">
    <property type="entry name" value="LACT/PDAT_acylTrfase"/>
</dbReference>
<organism evidence="1 2">
    <name type="scientific">Friedmanniomyces simplex</name>
    <dbReference type="NCBI Taxonomy" id="329884"/>
    <lineage>
        <taxon>Eukaryota</taxon>
        <taxon>Fungi</taxon>
        <taxon>Dikarya</taxon>
        <taxon>Ascomycota</taxon>
        <taxon>Pezizomycotina</taxon>
        <taxon>Dothideomycetes</taxon>
        <taxon>Dothideomycetidae</taxon>
        <taxon>Mycosphaerellales</taxon>
        <taxon>Teratosphaeriaceae</taxon>
        <taxon>Friedmanniomyces</taxon>
    </lineage>
</organism>
<accession>A0A4U0WAZ3</accession>
<name>A0A4U0WAZ3_9PEZI</name>
<dbReference type="Proteomes" id="UP000309340">
    <property type="component" value="Unassembled WGS sequence"/>
</dbReference>
<dbReference type="Pfam" id="PF02450">
    <property type="entry name" value="LCAT"/>
    <property type="match status" value="1"/>
</dbReference>
<dbReference type="PANTHER" id="PTHR11440">
    <property type="entry name" value="LECITHIN-CHOLESTEROL ACYLTRANSFERASE-RELATED"/>
    <property type="match status" value="1"/>
</dbReference>
<sequence length="294" mass="32544">MRDTAQLNAFAVYGLEKFLSRQERAEIFRRMPGISSMLPIGGEAVWGDHTSAPDDRPDQNITYGNFISFQQPGNGSAESSTPSHNLTMDQALPFLFDHTQQWYRDATQQAYSRGVAHTRKVVEDNQHIPAKWINPLETRLPLAPAMKIFCFYGFGKPTERAYFYRDDPATSSSSGNNTAGGNGDPRVMIDTAFSTPNTFVDRGVVMGEGDGTVNLLSTGYMCNKGWKMKRYNPAGCAGGPNTGDHVDILGRSSLNDLILRIAGGQGDKIENKVYSDIMMYADRVRIYDDEAEEA</sequence>
<dbReference type="STRING" id="329884.A0A4U0WAZ3"/>
<dbReference type="EMBL" id="NAJQ01001384">
    <property type="protein sequence ID" value="TKA59810.1"/>
    <property type="molecule type" value="Genomic_DNA"/>
</dbReference>
<protein>
    <submittedName>
        <fullName evidence="1">Uncharacterized protein</fullName>
    </submittedName>
</protein>
<dbReference type="GO" id="GO:0008374">
    <property type="term" value="F:O-acyltransferase activity"/>
    <property type="evidence" value="ECO:0007669"/>
    <property type="project" value="InterPro"/>
</dbReference>
<dbReference type="GO" id="GO:0006629">
    <property type="term" value="P:lipid metabolic process"/>
    <property type="evidence" value="ECO:0007669"/>
    <property type="project" value="InterPro"/>
</dbReference>